<accession>A0A380S8V7</accession>
<protein>
    <submittedName>
        <fullName evidence="1">Uncharacterized protein</fullName>
    </submittedName>
</protein>
<reference evidence="1 2" key="1">
    <citation type="submission" date="2018-06" db="EMBL/GenBank/DDBJ databases">
        <authorList>
            <consortium name="Pathogen Informatics"/>
            <person name="Doyle S."/>
        </authorList>
    </citation>
    <scope>NUCLEOTIDE SEQUENCE [LARGE SCALE GENOMIC DNA]</scope>
    <source>
        <strain evidence="1 2">NCTC10476</strain>
    </source>
</reference>
<gene>
    <name evidence="1" type="ORF">NCTC10476_03478</name>
</gene>
<proteinExistence type="predicted"/>
<dbReference type="EMBL" id="UHJG01000002">
    <property type="protein sequence ID" value="SUQ37354.1"/>
    <property type="molecule type" value="Genomic_DNA"/>
</dbReference>
<organism evidence="1 2">
    <name type="scientific">Yersinia ruckeri</name>
    <dbReference type="NCBI Taxonomy" id="29486"/>
    <lineage>
        <taxon>Bacteria</taxon>
        <taxon>Pseudomonadati</taxon>
        <taxon>Pseudomonadota</taxon>
        <taxon>Gammaproteobacteria</taxon>
        <taxon>Enterobacterales</taxon>
        <taxon>Yersiniaceae</taxon>
        <taxon>Yersinia</taxon>
    </lineage>
</organism>
<sequence length="149" mass="16665">MKAIFLMASRGTLDTREINNPIALSAPDLAVHHKTAEPEAVPVRSVQSLIGGFHGFVADRFNEVIVFVRSNSDILILRDRAAFPANIRRRFRTVHFCVFTDHMPLPIMVLPFASSQMMLTLVCSLKSLIEVPPLSRIWQEINGALKVSL</sequence>
<keyword evidence="2" id="KW-1185">Reference proteome</keyword>
<evidence type="ECO:0000313" key="1">
    <source>
        <dbReference type="EMBL" id="SUQ37354.1"/>
    </source>
</evidence>
<dbReference type="AlphaFoldDB" id="A0A380S8V7"/>
<dbReference type="Proteomes" id="UP000255169">
    <property type="component" value="Unassembled WGS sequence"/>
</dbReference>
<evidence type="ECO:0000313" key="2">
    <source>
        <dbReference type="Proteomes" id="UP000255169"/>
    </source>
</evidence>
<name>A0A380S8V7_YERRU</name>